<name>A0AAD7SZ60_9TELE</name>
<gene>
    <name evidence="1" type="ORF">AAFF_G00173460</name>
</gene>
<accession>A0AAD7SZ60</accession>
<proteinExistence type="predicted"/>
<dbReference type="Proteomes" id="UP001221898">
    <property type="component" value="Unassembled WGS sequence"/>
</dbReference>
<protein>
    <submittedName>
        <fullName evidence="1">Uncharacterized protein</fullName>
    </submittedName>
</protein>
<dbReference type="EMBL" id="JAINUG010000023">
    <property type="protein sequence ID" value="KAJ8411340.1"/>
    <property type="molecule type" value="Genomic_DNA"/>
</dbReference>
<dbReference type="AlphaFoldDB" id="A0AAD7SZ60"/>
<organism evidence="1 2">
    <name type="scientific">Aldrovandia affinis</name>
    <dbReference type="NCBI Taxonomy" id="143900"/>
    <lineage>
        <taxon>Eukaryota</taxon>
        <taxon>Metazoa</taxon>
        <taxon>Chordata</taxon>
        <taxon>Craniata</taxon>
        <taxon>Vertebrata</taxon>
        <taxon>Euteleostomi</taxon>
        <taxon>Actinopterygii</taxon>
        <taxon>Neopterygii</taxon>
        <taxon>Teleostei</taxon>
        <taxon>Notacanthiformes</taxon>
        <taxon>Halosauridae</taxon>
        <taxon>Aldrovandia</taxon>
    </lineage>
</organism>
<keyword evidence="2" id="KW-1185">Reference proteome</keyword>
<sequence>MTGARTLTPGDLDVAGGGFPETSCALACGNNPVSSAIKASLNKPRPTEDGCSVTISRPGALFGSDACLEQSFRLYESQVLPVCSSLWPVRSGLLLLAFESTPPGPDFILTYFAVINLPCSKR</sequence>
<evidence type="ECO:0000313" key="1">
    <source>
        <dbReference type="EMBL" id="KAJ8411340.1"/>
    </source>
</evidence>
<reference evidence="1" key="1">
    <citation type="journal article" date="2023" name="Science">
        <title>Genome structures resolve the early diversification of teleost fishes.</title>
        <authorList>
            <person name="Parey E."/>
            <person name="Louis A."/>
            <person name="Montfort J."/>
            <person name="Bouchez O."/>
            <person name="Roques C."/>
            <person name="Iampietro C."/>
            <person name="Lluch J."/>
            <person name="Castinel A."/>
            <person name="Donnadieu C."/>
            <person name="Desvignes T."/>
            <person name="Floi Bucao C."/>
            <person name="Jouanno E."/>
            <person name="Wen M."/>
            <person name="Mejri S."/>
            <person name="Dirks R."/>
            <person name="Jansen H."/>
            <person name="Henkel C."/>
            <person name="Chen W.J."/>
            <person name="Zahm M."/>
            <person name="Cabau C."/>
            <person name="Klopp C."/>
            <person name="Thompson A.W."/>
            <person name="Robinson-Rechavi M."/>
            <person name="Braasch I."/>
            <person name="Lecointre G."/>
            <person name="Bobe J."/>
            <person name="Postlethwait J.H."/>
            <person name="Berthelot C."/>
            <person name="Roest Crollius H."/>
            <person name="Guiguen Y."/>
        </authorList>
    </citation>
    <scope>NUCLEOTIDE SEQUENCE</scope>
    <source>
        <strain evidence="1">NC1722</strain>
    </source>
</reference>
<evidence type="ECO:0000313" key="2">
    <source>
        <dbReference type="Proteomes" id="UP001221898"/>
    </source>
</evidence>
<comment type="caution">
    <text evidence="1">The sequence shown here is derived from an EMBL/GenBank/DDBJ whole genome shotgun (WGS) entry which is preliminary data.</text>
</comment>